<name>A0A4Y3PPC5_BREPA</name>
<protein>
    <submittedName>
        <fullName evidence="2">Uncharacterized protein</fullName>
    </submittedName>
</protein>
<reference evidence="2 3" key="1">
    <citation type="submission" date="2019-06" db="EMBL/GenBank/DDBJ databases">
        <title>Whole genome shotgun sequence of Brevibacillus parabrevis NBRC 12334.</title>
        <authorList>
            <person name="Hosoyama A."/>
            <person name="Uohara A."/>
            <person name="Ohji S."/>
            <person name="Ichikawa N."/>
        </authorList>
    </citation>
    <scope>NUCLEOTIDE SEQUENCE [LARGE SCALE GENOMIC DNA]</scope>
    <source>
        <strain evidence="2 3">NBRC 12334</strain>
    </source>
</reference>
<organism evidence="2 3">
    <name type="scientific">Brevibacillus parabrevis</name>
    <dbReference type="NCBI Taxonomy" id="54914"/>
    <lineage>
        <taxon>Bacteria</taxon>
        <taxon>Bacillati</taxon>
        <taxon>Bacillota</taxon>
        <taxon>Bacilli</taxon>
        <taxon>Bacillales</taxon>
        <taxon>Paenibacillaceae</taxon>
        <taxon>Brevibacillus</taxon>
    </lineage>
</organism>
<comment type="caution">
    <text evidence="2">The sequence shown here is derived from an EMBL/GenBank/DDBJ whole genome shotgun (WGS) entry which is preliminary data.</text>
</comment>
<proteinExistence type="predicted"/>
<evidence type="ECO:0000313" key="3">
    <source>
        <dbReference type="Proteomes" id="UP000316882"/>
    </source>
</evidence>
<dbReference type="Proteomes" id="UP000316882">
    <property type="component" value="Unassembled WGS sequence"/>
</dbReference>
<evidence type="ECO:0000256" key="1">
    <source>
        <dbReference type="SAM" id="MobiDB-lite"/>
    </source>
</evidence>
<feature type="region of interest" description="Disordered" evidence="1">
    <location>
        <begin position="1"/>
        <end position="150"/>
    </location>
</feature>
<keyword evidence="3" id="KW-1185">Reference proteome</keyword>
<feature type="compositionally biased region" description="Basic and acidic residues" evidence="1">
    <location>
        <begin position="106"/>
        <end position="140"/>
    </location>
</feature>
<dbReference type="GeneID" id="87612346"/>
<feature type="compositionally biased region" description="Polar residues" evidence="1">
    <location>
        <begin position="94"/>
        <end position="105"/>
    </location>
</feature>
<dbReference type="RefSeq" id="WP_173599833.1">
    <property type="nucleotide sequence ID" value="NZ_BJMH01000026.1"/>
</dbReference>
<gene>
    <name evidence="2" type="ORF">BPA01_43250</name>
</gene>
<accession>A0A4Y3PPC5</accession>
<feature type="compositionally biased region" description="Polar residues" evidence="1">
    <location>
        <begin position="12"/>
        <end position="24"/>
    </location>
</feature>
<sequence length="374" mass="40031">MAKNISIRDYTPSKSNTSQTTKVTVPTKPASPPKEVAVTTTNPKSDSVQISPAAQQAYKSSQVTPALSTPQNEKNPTVQPKSTVIAKSIPEGTHSGNSGSITTDNKSSKQEPVVKERIDKDKEAHGVVVKDHRDKDKDLHGYTNTKPKSNKDTYDPYAILKLKAQTTLPNKNLIKILSNQPSQPSITNSKSEYIKQEKKVSTNTFEGPVGEIDYISFGGSAIAGGGGGAAITIDKNGKVYIGGNIGIGFDVGFSGKAGYIPDDIKPEDFISGTAINESIQLGPISGGLTKPYSSTGSSPTGLEVGVAGKVPIGGSITYGGTKEILDIKRDIVEPVKDIVEDVKDLFREKRSRDREEKESNDRNIVERVIRSIFG</sequence>
<feature type="compositionally biased region" description="Polar residues" evidence="1">
    <location>
        <begin position="38"/>
        <end position="82"/>
    </location>
</feature>
<dbReference type="AlphaFoldDB" id="A0A4Y3PPC5"/>
<dbReference type="EMBL" id="BJMH01000026">
    <property type="protein sequence ID" value="GEB34745.1"/>
    <property type="molecule type" value="Genomic_DNA"/>
</dbReference>
<evidence type="ECO:0000313" key="2">
    <source>
        <dbReference type="EMBL" id="GEB34745.1"/>
    </source>
</evidence>